<protein>
    <submittedName>
        <fullName evidence="7">Precorrin-6A synthase (Deacetylating)</fullName>
        <ecNumber evidence="7">2.1.1.152</ecNumber>
    </submittedName>
</protein>
<evidence type="ECO:0000256" key="3">
    <source>
        <dbReference type="ARBA" id="ARBA00022603"/>
    </source>
</evidence>
<keyword evidence="4 7" id="KW-0808">Transferase</keyword>
<evidence type="ECO:0000256" key="2">
    <source>
        <dbReference type="ARBA" id="ARBA00022573"/>
    </source>
</evidence>
<dbReference type="PANTHER" id="PTHR43467">
    <property type="entry name" value="COBALT-PRECORRIN-2 C(20)-METHYLTRANSFERASE"/>
    <property type="match status" value="1"/>
</dbReference>
<dbReference type="AlphaFoldDB" id="A0AAU0Q1V5"/>
<comment type="pathway">
    <text evidence="1">Cofactor biosynthesis; adenosylcobalamin biosynthesis.</text>
</comment>
<dbReference type="GO" id="GO:0009236">
    <property type="term" value="P:cobalamin biosynthetic process"/>
    <property type="evidence" value="ECO:0007669"/>
    <property type="project" value="UniProtKB-KW"/>
</dbReference>
<name>A0AAU0Q1V5_9CORY</name>
<dbReference type="Pfam" id="PF00590">
    <property type="entry name" value="TP_methylase"/>
    <property type="match status" value="1"/>
</dbReference>
<proteinExistence type="predicted"/>
<keyword evidence="8" id="KW-1185">Reference proteome</keyword>
<dbReference type="GO" id="GO:0043819">
    <property type="term" value="F:precorrin-6A synthase (deacetylating) activity"/>
    <property type="evidence" value="ECO:0007669"/>
    <property type="project" value="UniProtKB-EC"/>
</dbReference>
<evidence type="ECO:0000313" key="8">
    <source>
        <dbReference type="Proteomes" id="UP001174314"/>
    </source>
</evidence>
<evidence type="ECO:0000256" key="1">
    <source>
        <dbReference type="ARBA" id="ARBA00004953"/>
    </source>
</evidence>
<evidence type="ECO:0000256" key="5">
    <source>
        <dbReference type="ARBA" id="ARBA00022691"/>
    </source>
</evidence>
<reference evidence="7 8" key="1">
    <citation type="submission" date="2023-10" db="EMBL/GenBank/DDBJ databases">
        <title>complete genome sequence of Corynebacterium pseudokroppenstedtii P15-C1.</title>
        <authorList>
            <person name="Bruggemann H."/>
            <person name="Poehlein A."/>
        </authorList>
    </citation>
    <scope>NUCLEOTIDE SEQUENCE [LARGE SCALE GENOMIC DNA]</scope>
    <source>
        <strain evidence="7 8">P15_C1</strain>
    </source>
</reference>
<evidence type="ECO:0000256" key="4">
    <source>
        <dbReference type="ARBA" id="ARBA00022679"/>
    </source>
</evidence>
<dbReference type="InterPro" id="IPR012797">
    <property type="entry name" value="CobF"/>
</dbReference>
<gene>
    <name evidence="7" type="primary">cobF</name>
    <name evidence="7" type="ORF">Q0N40_02650</name>
</gene>
<keyword evidence="3 7" id="KW-0489">Methyltransferase</keyword>
<dbReference type="NCBIfam" id="TIGR02434">
    <property type="entry name" value="CobF"/>
    <property type="match status" value="1"/>
</dbReference>
<dbReference type="InterPro" id="IPR035996">
    <property type="entry name" value="4pyrrol_Methylase_sf"/>
</dbReference>
<dbReference type="EMBL" id="CP137757">
    <property type="protein sequence ID" value="WPF25463.1"/>
    <property type="molecule type" value="Genomic_DNA"/>
</dbReference>
<dbReference type="Gene3D" id="3.30.950.10">
    <property type="entry name" value="Methyltransferase, Cobalt-precorrin-4 Transmethylase, Domain 2"/>
    <property type="match status" value="1"/>
</dbReference>
<dbReference type="PIRSF" id="PIRSF036525">
    <property type="entry name" value="CobF"/>
    <property type="match status" value="1"/>
</dbReference>
<dbReference type="CDD" id="cd11643">
    <property type="entry name" value="Precorrin-6A-synthase"/>
    <property type="match status" value="1"/>
</dbReference>
<organism evidence="7 8">
    <name type="scientific">Corynebacterium pseudokroppenstedtii</name>
    <dbReference type="NCBI Taxonomy" id="2804917"/>
    <lineage>
        <taxon>Bacteria</taxon>
        <taxon>Bacillati</taxon>
        <taxon>Actinomycetota</taxon>
        <taxon>Actinomycetes</taxon>
        <taxon>Mycobacteriales</taxon>
        <taxon>Corynebacteriaceae</taxon>
        <taxon>Corynebacterium</taxon>
    </lineage>
</organism>
<keyword evidence="2" id="KW-0169">Cobalamin biosynthesis</keyword>
<keyword evidence="5" id="KW-0949">S-adenosyl-L-methionine</keyword>
<feature type="domain" description="Tetrapyrrole methylase" evidence="6">
    <location>
        <begin position="6"/>
        <end position="230"/>
    </location>
</feature>
<dbReference type="PANTHER" id="PTHR43467:SF1">
    <property type="entry name" value="PRECORRIN-6A SYNTHASE [DEACETYLATING]"/>
    <property type="match status" value="1"/>
</dbReference>
<evidence type="ECO:0000313" key="7">
    <source>
        <dbReference type="EMBL" id="WPF25463.1"/>
    </source>
</evidence>
<dbReference type="KEGG" id="cpsk:Q0N40_02650"/>
<sequence length="274" mass="30456">MRLLRVIGMGAGSPGHISHDAAAALASSDAVVALDKGDTKADLLELRRRILAAHAPDLPLLTVDDPSRDRHPAGAPEYHREVQRWHQERARLLADTITSSLSDGQTAAFLVWGDPSLYDSTLRIIERMQNLGLECRTEVYPGITAVQALTAAHRILINRIGEPIMVTTGRQLQKDLDTSDTTSRIKAVANTVVMLDGKTAWTHPGIDRDHTYMWWGAYVSTDKQVLRKGWVGDIADEVARTKAELRAEHGWIMDTYLLRYFDPDGDDQPETLMT</sequence>
<dbReference type="GO" id="GO:0032259">
    <property type="term" value="P:methylation"/>
    <property type="evidence" value="ECO:0007669"/>
    <property type="project" value="UniProtKB-KW"/>
</dbReference>
<dbReference type="InterPro" id="IPR000878">
    <property type="entry name" value="4pyrrol_Mease"/>
</dbReference>
<dbReference type="RefSeq" id="WP_204088135.1">
    <property type="nucleotide sequence ID" value="NZ_CP137757.1"/>
</dbReference>
<accession>A0AAU0Q1V5</accession>
<dbReference type="SUPFAM" id="SSF53790">
    <property type="entry name" value="Tetrapyrrole methylase"/>
    <property type="match status" value="1"/>
</dbReference>
<dbReference type="EC" id="2.1.1.152" evidence="7"/>
<dbReference type="Gene3D" id="3.40.1010.10">
    <property type="entry name" value="Cobalt-precorrin-4 Transmethylase, Domain 1"/>
    <property type="match status" value="1"/>
</dbReference>
<dbReference type="Proteomes" id="UP001174314">
    <property type="component" value="Chromosome"/>
</dbReference>
<dbReference type="InterPro" id="IPR014777">
    <property type="entry name" value="4pyrrole_Mease_sub1"/>
</dbReference>
<evidence type="ECO:0000259" key="6">
    <source>
        <dbReference type="Pfam" id="PF00590"/>
    </source>
</evidence>
<dbReference type="InterPro" id="IPR014776">
    <property type="entry name" value="4pyrrole_Mease_sub2"/>
</dbReference>